<name>E2J7D0_9HEMI</name>
<evidence type="ECO:0000256" key="1">
    <source>
        <dbReference type="SAM" id="SignalP"/>
    </source>
</evidence>
<dbReference type="AlphaFoldDB" id="E2J7D0"/>
<dbReference type="SUPFAM" id="SSF50814">
    <property type="entry name" value="Lipocalins"/>
    <property type="match status" value="1"/>
</dbReference>
<protein>
    <submittedName>
        <fullName evidence="2">Hypothetical secreted protein</fullName>
    </submittedName>
</protein>
<keyword evidence="1" id="KW-0732">Signal</keyword>
<feature type="signal peptide" evidence="1">
    <location>
        <begin position="1"/>
        <end position="25"/>
    </location>
</feature>
<dbReference type="InterPro" id="IPR012674">
    <property type="entry name" value="Calycin"/>
</dbReference>
<reference evidence="2" key="1">
    <citation type="journal article" date="2012" name="Am. J. Trop. Med. Hyg.">
        <title>An insight into the sialotranscriptome of Triatoma matogrossensis, a kissing bug associated with fogo selvagem in South America.</title>
        <authorList>
            <person name="Assumpcao T.C."/>
            <person name="Eaton D.P."/>
            <person name="Pham V.M."/>
            <person name="Francischetti I.M."/>
            <person name="Aoki V."/>
            <person name="Hans-Filho G."/>
            <person name="Rivitti E.A."/>
            <person name="Valenzuela J.G."/>
            <person name="Diaz L.A."/>
            <person name="Ribeiro J.M."/>
        </authorList>
    </citation>
    <scope>NUCLEOTIDE SEQUENCE</scope>
    <source>
        <tissue evidence="2">Salivary gland</tissue>
    </source>
</reference>
<sequence length="219" mass="25854">MLLPAVLLFLVLLCSTILLPQYVYTIDENEKLGYCKHKININVIDHITAYEGVWFPQYRSRATNNKQYTCHILYERVYYEDKPKLFFYSYYTVNGIPQTESYDQSYSPGLKRGITVDDEGTLEGYGPYKIYNYILKLTSEYRVRYLCTDYIHARKNVTMVYIETRSMTPKLHTIKEAVNVLRENRLYVKLDRILQRGCKRPLGPDGYESLDKEQRSIST</sequence>
<evidence type="ECO:0000313" key="2">
    <source>
        <dbReference type="EMBL" id="ADN29848.1"/>
    </source>
</evidence>
<feature type="chain" id="PRO_5003159765" evidence="1">
    <location>
        <begin position="26"/>
        <end position="219"/>
    </location>
</feature>
<proteinExistence type="evidence at transcript level"/>
<dbReference type="EMBL" id="HP429348">
    <property type="protein sequence ID" value="ADN29848.1"/>
    <property type="molecule type" value="mRNA"/>
</dbReference>
<accession>E2J7D0</accession>
<organism evidence="2">
    <name type="scientific">Triatoma matogrossensis</name>
    <dbReference type="NCBI Taxonomy" id="162370"/>
    <lineage>
        <taxon>Eukaryota</taxon>
        <taxon>Metazoa</taxon>
        <taxon>Ecdysozoa</taxon>
        <taxon>Arthropoda</taxon>
        <taxon>Hexapoda</taxon>
        <taxon>Insecta</taxon>
        <taxon>Pterygota</taxon>
        <taxon>Neoptera</taxon>
        <taxon>Paraneoptera</taxon>
        <taxon>Hemiptera</taxon>
        <taxon>Heteroptera</taxon>
        <taxon>Panheteroptera</taxon>
        <taxon>Cimicomorpha</taxon>
        <taxon>Reduviidae</taxon>
        <taxon>Triatominae</taxon>
        <taxon>Triatoma</taxon>
    </lineage>
</organism>